<proteinExistence type="predicted"/>
<dbReference type="eggNOG" id="ENOG502SINX">
    <property type="taxonomic scope" value="Eukaryota"/>
</dbReference>
<reference evidence="4" key="2">
    <citation type="submission" date="2010-04" db="EMBL/GenBank/DDBJ databases">
        <authorList>
            <person name="Buell R."/>
            <person name="Hamilton J."/>
            <person name="Hostetler J."/>
        </authorList>
    </citation>
    <scope>NUCLEOTIDE SEQUENCE [LARGE SCALE GENOMIC DNA]</scope>
    <source>
        <strain evidence="4">DAOM:BR144</strain>
    </source>
</reference>
<feature type="transmembrane region" description="Helical" evidence="2">
    <location>
        <begin position="201"/>
        <end position="225"/>
    </location>
</feature>
<accession>K3X0Q5</accession>
<dbReference type="EnsemblProtists" id="PYU1_T010804">
    <property type="protein sequence ID" value="PYU1_T010804"/>
    <property type="gene ID" value="PYU1_G010781"/>
</dbReference>
<keyword evidence="4" id="KW-1185">Reference proteome</keyword>
<dbReference type="VEuPathDB" id="FungiDB:PYU1_G010781"/>
<protein>
    <submittedName>
        <fullName evidence="3">Uncharacterized protein</fullName>
    </submittedName>
</protein>
<dbReference type="HOGENOM" id="CLU_1211896_0_0_1"/>
<dbReference type="AlphaFoldDB" id="K3X0Q5"/>
<keyword evidence="2" id="KW-1133">Transmembrane helix</keyword>
<evidence type="ECO:0000313" key="4">
    <source>
        <dbReference type="Proteomes" id="UP000019132"/>
    </source>
</evidence>
<feature type="region of interest" description="Disordered" evidence="1">
    <location>
        <begin position="1"/>
        <end position="26"/>
    </location>
</feature>
<evidence type="ECO:0000256" key="1">
    <source>
        <dbReference type="SAM" id="MobiDB-lite"/>
    </source>
</evidence>
<dbReference type="Proteomes" id="UP000019132">
    <property type="component" value="Unassembled WGS sequence"/>
</dbReference>
<feature type="compositionally biased region" description="Low complexity" evidence="1">
    <location>
        <begin position="1"/>
        <end position="20"/>
    </location>
</feature>
<name>K3X0Q5_GLOUD</name>
<reference evidence="3" key="3">
    <citation type="submission" date="2015-02" db="UniProtKB">
        <authorList>
            <consortium name="EnsemblProtists"/>
        </authorList>
    </citation>
    <scope>IDENTIFICATION</scope>
    <source>
        <strain evidence="3">DAOM BR144</strain>
    </source>
</reference>
<evidence type="ECO:0000313" key="3">
    <source>
        <dbReference type="EnsemblProtists" id="PYU1_T010804"/>
    </source>
</evidence>
<dbReference type="EMBL" id="GL376592">
    <property type="status" value="NOT_ANNOTATED_CDS"/>
    <property type="molecule type" value="Genomic_DNA"/>
</dbReference>
<keyword evidence="2" id="KW-0812">Transmembrane</keyword>
<keyword evidence="2" id="KW-0472">Membrane</keyword>
<organism evidence="3 4">
    <name type="scientific">Globisporangium ultimum (strain ATCC 200006 / CBS 805.95 / DAOM BR144)</name>
    <name type="common">Pythium ultimum</name>
    <dbReference type="NCBI Taxonomy" id="431595"/>
    <lineage>
        <taxon>Eukaryota</taxon>
        <taxon>Sar</taxon>
        <taxon>Stramenopiles</taxon>
        <taxon>Oomycota</taxon>
        <taxon>Peronosporomycetes</taxon>
        <taxon>Pythiales</taxon>
        <taxon>Pythiaceae</taxon>
        <taxon>Globisporangium</taxon>
    </lineage>
</organism>
<sequence>MQSNDASASSSGSSLADSNATTVATTQEQRANNSSCAWREVARSDGTCYVAPRTCRECLNGTPSNGNECVLTPGTTIGFCTGANGCVCVAICETAHWELIALAQLPRTMNVQEEASTCDLPSAFASEPPANTPAPTIPKKQVLAVEDRCTWYTNQTLCGLPRTCYDCLNTPLGNGQASAYVWASETTTTDTLSLDRPLETIAWIVVVVLSIPTAVLVLLSIRVAVGFGS</sequence>
<evidence type="ECO:0000256" key="2">
    <source>
        <dbReference type="SAM" id="Phobius"/>
    </source>
</evidence>
<dbReference type="InParanoid" id="K3X0Q5"/>
<reference evidence="4" key="1">
    <citation type="journal article" date="2010" name="Genome Biol.">
        <title>Genome sequence of the necrotrophic plant pathogen Pythium ultimum reveals original pathogenicity mechanisms and effector repertoire.</title>
        <authorList>
            <person name="Levesque C.A."/>
            <person name="Brouwer H."/>
            <person name="Cano L."/>
            <person name="Hamilton J.P."/>
            <person name="Holt C."/>
            <person name="Huitema E."/>
            <person name="Raffaele S."/>
            <person name="Robideau G.P."/>
            <person name="Thines M."/>
            <person name="Win J."/>
            <person name="Zerillo M.M."/>
            <person name="Beakes G.W."/>
            <person name="Boore J.L."/>
            <person name="Busam D."/>
            <person name="Dumas B."/>
            <person name="Ferriera S."/>
            <person name="Fuerstenberg S.I."/>
            <person name="Gachon C.M."/>
            <person name="Gaulin E."/>
            <person name="Govers F."/>
            <person name="Grenville-Briggs L."/>
            <person name="Horner N."/>
            <person name="Hostetler J."/>
            <person name="Jiang R.H."/>
            <person name="Johnson J."/>
            <person name="Krajaejun T."/>
            <person name="Lin H."/>
            <person name="Meijer H.J."/>
            <person name="Moore B."/>
            <person name="Morris P."/>
            <person name="Phuntmart V."/>
            <person name="Puiu D."/>
            <person name="Shetty J."/>
            <person name="Stajich J.E."/>
            <person name="Tripathy S."/>
            <person name="Wawra S."/>
            <person name="van West P."/>
            <person name="Whitty B.R."/>
            <person name="Coutinho P.M."/>
            <person name="Henrissat B."/>
            <person name="Martin F."/>
            <person name="Thomas P.D."/>
            <person name="Tyler B.M."/>
            <person name="De Vries R.P."/>
            <person name="Kamoun S."/>
            <person name="Yandell M."/>
            <person name="Tisserat N."/>
            <person name="Buell C.R."/>
        </authorList>
    </citation>
    <scope>NUCLEOTIDE SEQUENCE</scope>
    <source>
        <strain evidence="4">DAOM:BR144</strain>
    </source>
</reference>